<name>A0A146L088_LYGHE</name>
<feature type="compositionally biased region" description="Basic and acidic residues" evidence="1">
    <location>
        <begin position="25"/>
        <end position="34"/>
    </location>
</feature>
<accession>A0A146L088</accession>
<reference evidence="2" key="1">
    <citation type="journal article" date="2016" name="Gigascience">
        <title>De novo construction of an expanded transcriptome assembly for the western tarnished plant bug, Lygus hesperus.</title>
        <authorList>
            <person name="Tassone E.E."/>
            <person name="Geib S.M."/>
            <person name="Hall B."/>
            <person name="Fabrick J.A."/>
            <person name="Brent C.S."/>
            <person name="Hull J.J."/>
        </authorList>
    </citation>
    <scope>NUCLEOTIDE SEQUENCE</scope>
</reference>
<organism evidence="2">
    <name type="scientific">Lygus hesperus</name>
    <name type="common">Western plant bug</name>
    <dbReference type="NCBI Taxonomy" id="30085"/>
    <lineage>
        <taxon>Eukaryota</taxon>
        <taxon>Metazoa</taxon>
        <taxon>Ecdysozoa</taxon>
        <taxon>Arthropoda</taxon>
        <taxon>Hexapoda</taxon>
        <taxon>Insecta</taxon>
        <taxon>Pterygota</taxon>
        <taxon>Neoptera</taxon>
        <taxon>Paraneoptera</taxon>
        <taxon>Hemiptera</taxon>
        <taxon>Heteroptera</taxon>
        <taxon>Panheteroptera</taxon>
        <taxon>Cimicomorpha</taxon>
        <taxon>Miridae</taxon>
        <taxon>Mirini</taxon>
        <taxon>Lygus</taxon>
    </lineage>
</organism>
<protein>
    <submittedName>
        <fullName evidence="2">Uncharacterized protein</fullName>
    </submittedName>
</protein>
<dbReference type="EMBL" id="GDHC01017957">
    <property type="protein sequence ID" value="JAQ00672.1"/>
    <property type="molecule type" value="Transcribed_RNA"/>
</dbReference>
<feature type="region of interest" description="Disordered" evidence="1">
    <location>
        <begin position="15"/>
        <end position="34"/>
    </location>
</feature>
<feature type="non-terminal residue" evidence="2">
    <location>
        <position position="104"/>
    </location>
</feature>
<evidence type="ECO:0000256" key="1">
    <source>
        <dbReference type="SAM" id="MobiDB-lite"/>
    </source>
</evidence>
<sequence length="104" mass="12339">GILELHPELDVRNPKAQKVGVRSQNDCRKGGSKEFHQPWMDHQCLRLRAKTFRLLNKHRKTRSDEDKLKYLDANSKYKALCEEKKKFYKATAPISDKMHESTRW</sequence>
<gene>
    <name evidence="2" type="ORF">g.14423</name>
</gene>
<feature type="non-terminal residue" evidence="2">
    <location>
        <position position="1"/>
    </location>
</feature>
<evidence type="ECO:0000313" key="2">
    <source>
        <dbReference type="EMBL" id="JAQ00672.1"/>
    </source>
</evidence>
<proteinExistence type="predicted"/>
<dbReference type="AlphaFoldDB" id="A0A146L088"/>